<dbReference type="InterPro" id="IPR050324">
    <property type="entry name" value="CDP-alcohol_PTase-I"/>
</dbReference>
<evidence type="ECO:0000256" key="11">
    <source>
        <dbReference type="ARBA" id="ARBA00023264"/>
    </source>
</evidence>
<reference evidence="15" key="1">
    <citation type="submission" date="2020-07" db="EMBL/GenBank/DDBJ databases">
        <title>Vallitalea pronyensis genome.</title>
        <authorList>
            <person name="Postec A."/>
        </authorList>
    </citation>
    <scope>NUCLEOTIDE SEQUENCE</scope>
    <source>
        <strain evidence="15">FatNI3</strain>
    </source>
</reference>
<proteinExistence type="inferred from homology"/>
<dbReference type="InterPro" id="IPR043130">
    <property type="entry name" value="CDP-OH_PTrfase_TM_dom"/>
</dbReference>
<accession>A0A8J8MPL1</accession>
<keyword evidence="10" id="KW-0594">Phospholipid biosynthesis</keyword>
<evidence type="ECO:0000256" key="2">
    <source>
        <dbReference type="ARBA" id="ARBA00004141"/>
    </source>
</evidence>
<keyword evidence="16" id="KW-1185">Reference proteome</keyword>
<keyword evidence="5 13" id="KW-0808">Transferase</keyword>
<keyword evidence="8" id="KW-0443">Lipid metabolism</keyword>
<comment type="subcellular location">
    <subcellularLocation>
        <location evidence="2">Membrane</location>
        <topology evidence="2">Multi-pass membrane protein</topology>
    </subcellularLocation>
</comment>
<evidence type="ECO:0000256" key="7">
    <source>
        <dbReference type="ARBA" id="ARBA00022989"/>
    </source>
</evidence>
<dbReference type="UniPathway" id="UPA00084">
    <property type="reaction ID" value="UER00503"/>
</dbReference>
<comment type="function">
    <text evidence="1">This protein catalyzes the committed step to the synthesis of the acidic phospholipids.</text>
</comment>
<dbReference type="Gene3D" id="1.20.120.1760">
    <property type="match status" value="1"/>
</dbReference>
<dbReference type="InterPro" id="IPR004570">
    <property type="entry name" value="Phosphatidylglycerol_P_synth"/>
</dbReference>
<name>A0A8J8MPL1_9FIRM</name>
<dbReference type="AlphaFoldDB" id="A0A8J8MPL1"/>
<evidence type="ECO:0000256" key="5">
    <source>
        <dbReference type="ARBA" id="ARBA00022679"/>
    </source>
</evidence>
<dbReference type="InterPro" id="IPR048254">
    <property type="entry name" value="CDP_ALCOHOL_P_TRANSF_CS"/>
</dbReference>
<dbReference type="KEGG" id="vpy:HZI73_24265"/>
<evidence type="ECO:0000256" key="4">
    <source>
        <dbReference type="ARBA" id="ARBA00022516"/>
    </source>
</evidence>
<evidence type="ECO:0000256" key="1">
    <source>
        <dbReference type="ARBA" id="ARBA00003973"/>
    </source>
</evidence>
<keyword evidence="11" id="KW-1208">Phospholipid metabolism</keyword>
<dbReference type="EMBL" id="CP058649">
    <property type="protein sequence ID" value="QUI25221.1"/>
    <property type="molecule type" value="Genomic_DNA"/>
</dbReference>
<feature type="transmembrane region" description="Helical" evidence="14">
    <location>
        <begin position="62"/>
        <end position="84"/>
    </location>
</feature>
<dbReference type="PIRSF" id="PIRSF000847">
    <property type="entry name" value="Phos_ph_gly_syn"/>
    <property type="match status" value="1"/>
</dbReference>
<dbReference type="PANTHER" id="PTHR14269:SF11">
    <property type="entry name" value="CDP-DIACYLGLYCEROL--GLYCEROL-3-PHOSPHATE 3-PHOSPHATIDYLTRANSFERASE"/>
    <property type="match status" value="1"/>
</dbReference>
<keyword evidence="4" id="KW-0444">Lipid biosynthesis</keyword>
<feature type="transmembrane region" description="Helical" evidence="14">
    <location>
        <begin position="7"/>
        <end position="26"/>
    </location>
</feature>
<keyword evidence="9 14" id="KW-0472">Membrane</keyword>
<dbReference type="Proteomes" id="UP000683246">
    <property type="component" value="Chromosome"/>
</dbReference>
<dbReference type="PANTHER" id="PTHR14269">
    <property type="entry name" value="CDP-DIACYLGLYCEROL--GLYCEROL-3-PHOSPHATE 3-PHOSPHATIDYLTRANSFERASE-RELATED"/>
    <property type="match status" value="1"/>
</dbReference>
<sequence>MGPMKRHIPNILSGLRILLAIMLTVIEPFSTEFWLTYVICGLSDMVDGYIARKTNTTSKLGALLDSIADMLLLSVMLIIFVPLLTLPIGLIVWIAAIGVIRLVAVVTAYWKYHTFAILHTYANKLVGLLLFIFPFLYKIMDVTILGTIICIIASISAIEELAIHVTSDTLIRDIKGIGLMNLDMKKKG</sequence>
<keyword evidence="6 14" id="KW-0812">Transmembrane</keyword>
<gene>
    <name evidence="15" type="ORF">HZI73_24265</name>
</gene>
<evidence type="ECO:0000256" key="8">
    <source>
        <dbReference type="ARBA" id="ARBA00023098"/>
    </source>
</evidence>
<feature type="transmembrane region" description="Helical" evidence="14">
    <location>
        <begin position="143"/>
        <end position="163"/>
    </location>
</feature>
<evidence type="ECO:0000313" key="15">
    <source>
        <dbReference type="EMBL" id="QUI25221.1"/>
    </source>
</evidence>
<evidence type="ECO:0000256" key="3">
    <source>
        <dbReference type="ARBA" id="ARBA00010441"/>
    </source>
</evidence>
<dbReference type="GO" id="GO:0016020">
    <property type="term" value="C:membrane"/>
    <property type="evidence" value="ECO:0007669"/>
    <property type="project" value="UniProtKB-SubCell"/>
</dbReference>
<dbReference type="PROSITE" id="PS00379">
    <property type="entry name" value="CDP_ALCOHOL_P_TRANSF"/>
    <property type="match status" value="1"/>
</dbReference>
<evidence type="ECO:0000256" key="14">
    <source>
        <dbReference type="SAM" id="Phobius"/>
    </source>
</evidence>
<evidence type="ECO:0000313" key="16">
    <source>
        <dbReference type="Proteomes" id="UP000683246"/>
    </source>
</evidence>
<evidence type="ECO:0000256" key="13">
    <source>
        <dbReference type="RuleBase" id="RU003750"/>
    </source>
</evidence>
<evidence type="ECO:0000256" key="6">
    <source>
        <dbReference type="ARBA" id="ARBA00022692"/>
    </source>
</evidence>
<protein>
    <recommendedName>
        <fullName evidence="12">Phosphatidylglycerophosphate synthase</fullName>
    </recommendedName>
</protein>
<dbReference type="GO" id="GO:0008444">
    <property type="term" value="F:CDP-diacylglycerol-glycerol-3-phosphate 3-phosphatidyltransferase activity"/>
    <property type="evidence" value="ECO:0007669"/>
    <property type="project" value="InterPro"/>
</dbReference>
<dbReference type="InterPro" id="IPR000462">
    <property type="entry name" value="CDP-OH_P_trans"/>
</dbReference>
<dbReference type="GO" id="GO:0006655">
    <property type="term" value="P:phosphatidylglycerol biosynthetic process"/>
    <property type="evidence" value="ECO:0007669"/>
    <property type="project" value="UniProtKB-UniPathway"/>
</dbReference>
<feature type="transmembrane region" description="Helical" evidence="14">
    <location>
        <begin position="121"/>
        <end position="137"/>
    </location>
</feature>
<evidence type="ECO:0000256" key="10">
    <source>
        <dbReference type="ARBA" id="ARBA00023209"/>
    </source>
</evidence>
<dbReference type="Pfam" id="PF01066">
    <property type="entry name" value="CDP-OH_P_transf"/>
    <property type="match status" value="1"/>
</dbReference>
<evidence type="ECO:0000256" key="9">
    <source>
        <dbReference type="ARBA" id="ARBA00023136"/>
    </source>
</evidence>
<evidence type="ECO:0000256" key="12">
    <source>
        <dbReference type="ARBA" id="ARBA00033018"/>
    </source>
</evidence>
<comment type="similarity">
    <text evidence="3 13">Belongs to the CDP-alcohol phosphatidyltransferase class-I family.</text>
</comment>
<organism evidence="15 16">
    <name type="scientific">Vallitalea pronyensis</name>
    <dbReference type="NCBI Taxonomy" id="1348613"/>
    <lineage>
        <taxon>Bacteria</taxon>
        <taxon>Bacillati</taxon>
        <taxon>Bacillota</taxon>
        <taxon>Clostridia</taxon>
        <taxon>Lachnospirales</taxon>
        <taxon>Vallitaleaceae</taxon>
        <taxon>Vallitalea</taxon>
    </lineage>
</organism>
<keyword evidence="7 14" id="KW-1133">Transmembrane helix</keyword>